<organism evidence="2 3">
    <name type="scientific">Muraenolepis orangiensis</name>
    <name type="common">Patagonian moray cod</name>
    <dbReference type="NCBI Taxonomy" id="630683"/>
    <lineage>
        <taxon>Eukaryota</taxon>
        <taxon>Metazoa</taxon>
        <taxon>Chordata</taxon>
        <taxon>Craniata</taxon>
        <taxon>Vertebrata</taxon>
        <taxon>Euteleostomi</taxon>
        <taxon>Actinopterygii</taxon>
        <taxon>Neopterygii</taxon>
        <taxon>Teleostei</taxon>
        <taxon>Neoteleostei</taxon>
        <taxon>Acanthomorphata</taxon>
        <taxon>Zeiogadaria</taxon>
        <taxon>Gadariae</taxon>
        <taxon>Gadiformes</taxon>
        <taxon>Muraenolepidoidei</taxon>
        <taxon>Muraenolepididae</taxon>
        <taxon>Muraenolepis</taxon>
    </lineage>
</organism>
<feature type="region of interest" description="Disordered" evidence="1">
    <location>
        <begin position="58"/>
        <end position="81"/>
    </location>
</feature>
<gene>
    <name evidence="2" type="ORF">NHX12_002977</name>
</gene>
<dbReference type="Proteomes" id="UP001148018">
    <property type="component" value="Unassembled WGS sequence"/>
</dbReference>
<evidence type="ECO:0000313" key="2">
    <source>
        <dbReference type="EMBL" id="KAJ3596572.1"/>
    </source>
</evidence>
<dbReference type="EMBL" id="JANIIK010000110">
    <property type="protein sequence ID" value="KAJ3596572.1"/>
    <property type="molecule type" value="Genomic_DNA"/>
</dbReference>
<evidence type="ECO:0000256" key="1">
    <source>
        <dbReference type="SAM" id="MobiDB-lite"/>
    </source>
</evidence>
<name>A0A9Q0DXM1_9TELE</name>
<evidence type="ECO:0000313" key="3">
    <source>
        <dbReference type="Proteomes" id="UP001148018"/>
    </source>
</evidence>
<proteinExistence type="predicted"/>
<accession>A0A9Q0DXM1</accession>
<reference evidence="2" key="1">
    <citation type="submission" date="2022-07" db="EMBL/GenBank/DDBJ databases">
        <title>Chromosome-level genome of Muraenolepis orangiensis.</title>
        <authorList>
            <person name="Kim J."/>
        </authorList>
    </citation>
    <scope>NUCLEOTIDE SEQUENCE</scope>
    <source>
        <strain evidence="2">KU_S4_2022</strain>
        <tissue evidence="2">Muscle</tissue>
    </source>
</reference>
<comment type="caution">
    <text evidence="2">The sequence shown here is derived from an EMBL/GenBank/DDBJ whole genome shotgun (WGS) entry which is preliminary data.</text>
</comment>
<protein>
    <submittedName>
        <fullName evidence="2">Uncharacterized protein</fullName>
    </submittedName>
</protein>
<keyword evidence="3" id="KW-1185">Reference proteome</keyword>
<feature type="compositionally biased region" description="Polar residues" evidence="1">
    <location>
        <begin position="58"/>
        <end position="70"/>
    </location>
</feature>
<dbReference type="AlphaFoldDB" id="A0A9Q0DXM1"/>
<sequence>MTPSSRLDQILAQSRPSVAQSLDSFVSPGFDSVIVRMKEGTERAAVLMCQAQCPGSLTEQAGAKQRTQPAGTGPEPDHYIL</sequence>